<dbReference type="EMBL" id="BAAAQK010000009">
    <property type="protein sequence ID" value="GAA1850388.1"/>
    <property type="molecule type" value="Genomic_DNA"/>
</dbReference>
<protein>
    <recommendedName>
        <fullName evidence="2">Pyruvate carboxyltransferase domain-containing protein</fullName>
    </recommendedName>
</protein>
<dbReference type="Pfam" id="PF00682">
    <property type="entry name" value="HMGL-like"/>
    <property type="match status" value="1"/>
</dbReference>
<dbReference type="PROSITE" id="PS00816">
    <property type="entry name" value="AIPM_HOMOCIT_SYNTH_2"/>
    <property type="match status" value="1"/>
</dbReference>
<evidence type="ECO:0000313" key="3">
    <source>
        <dbReference type="EMBL" id="GAA1850388.1"/>
    </source>
</evidence>
<dbReference type="PANTHER" id="PTHR42880">
    <property type="entry name" value="HOMOCITRATE SYNTHASE"/>
    <property type="match status" value="1"/>
</dbReference>
<dbReference type="PANTHER" id="PTHR42880:SF1">
    <property type="entry name" value="ISOPROPYLMALATE_HOMOCITRATE_CITRAMALATE SYNTHASE FAMILY PROTEIN"/>
    <property type="match status" value="1"/>
</dbReference>
<name>A0ABN2N477_9PSEU</name>
<dbReference type="InterPro" id="IPR000891">
    <property type="entry name" value="PYR_CT"/>
</dbReference>
<evidence type="ECO:0000313" key="4">
    <source>
        <dbReference type="Proteomes" id="UP001500449"/>
    </source>
</evidence>
<proteinExistence type="predicted"/>
<evidence type="ECO:0000259" key="2">
    <source>
        <dbReference type="PROSITE" id="PS50991"/>
    </source>
</evidence>
<feature type="domain" description="Pyruvate carboxyltransferase" evidence="2">
    <location>
        <begin position="35"/>
        <end position="298"/>
    </location>
</feature>
<reference evidence="3 4" key="1">
    <citation type="journal article" date="2019" name="Int. J. Syst. Evol. Microbiol.">
        <title>The Global Catalogue of Microorganisms (GCM) 10K type strain sequencing project: providing services to taxonomists for standard genome sequencing and annotation.</title>
        <authorList>
            <consortium name="The Broad Institute Genomics Platform"/>
            <consortium name="The Broad Institute Genome Sequencing Center for Infectious Disease"/>
            <person name="Wu L."/>
            <person name="Ma J."/>
        </authorList>
    </citation>
    <scope>NUCLEOTIDE SEQUENCE [LARGE SCALE GENOMIC DNA]</scope>
    <source>
        <strain evidence="3 4">JCM 16009</strain>
    </source>
</reference>
<accession>A0ABN2N477</accession>
<dbReference type="SUPFAM" id="SSF51569">
    <property type="entry name" value="Aldolase"/>
    <property type="match status" value="1"/>
</dbReference>
<dbReference type="Gene3D" id="3.20.20.70">
    <property type="entry name" value="Aldolase class I"/>
    <property type="match status" value="1"/>
</dbReference>
<dbReference type="Proteomes" id="UP001500449">
    <property type="component" value="Unassembled WGS sequence"/>
</dbReference>
<evidence type="ECO:0000256" key="1">
    <source>
        <dbReference type="ARBA" id="ARBA00022679"/>
    </source>
</evidence>
<organism evidence="3 4">
    <name type="scientific">Pseudonocardia ailaonensis</name>
    <dbReference type="NCBI Taxonomy" id="367279"/>
    <lineage>
        <taxon>Bacteria</taxon>
        <taxon>Bacillati</taxon>
        <taxon>Actinomycetota</taxon>
        <taxon>Actinomycetes</taxon>
        <taxon>Pseudonocardiales</taxon>
        <taxon>Pseudonocardiaceae</taxon>
        <taxon>Pseudonocardia</taxon>
    </lineage>
</organism>
<dbReference type="InterPro" id="IPR013785">
    <property type="entry name" value="Aldolase_TIM"/>
</dbReference>
<keyword evidence="1" id="KW-0808">Transferase</keyword>
<gene>
    <name evidence="3" type="ORF">GCM10009836_32750</name>
</gene>
<dbReference type="InterPro" id="IPR002034">
    <property type="entry name" value="AIPM/Hcit_synth_CS"/>
</dbReference>
<dbReference type="PROSITE" id="PS50991">
    <property type="entry name" value="PYR_CT"/>
    <property type="match status" value="1"/>
</dbReference>
<comment type="caution">
    <text evidence="3">The sequence shown here is derived from an EMBL/GenBank/DDBJ whole genome shotgun (WGS) entry which is preliminary data.</text>
</comment>
<keyword evidence="4" id="KW-1185">Reference proteome</keyword>
<sequence length="427" mass="45734">MINSERRALVDGSHWVSPTNFDPAATEGLDFPDPVVLLDSTLRKVRYTAGATTSLDGFLRIGAALEAVGIRQESLNLDWWGDSAPNPRELELVREVLAAGFGFRTSVYADTLVNNGASKPTVDPDGVVDLLAGLGATLISPGIVPAPTPEAEVIQFSRLERVVERAAAAGMEFTLILAQCGRRDFAQLQRAAVLAAELGAVRIDLMDSTSSLHPEAMKVFVRRVRAALPRPVPLTMHAHDDFGLATADALAAATAGAHPDVSVDGVSYRCGFAALEEVVTALDVLYGVDTGIRTEQLQSLADTVMREMGVPRPRFKAVTGEYAYLKSTPGDVLGCLRDGERSFPPVSGCLHADTVGADVRWVWDSLSTDAMARQLAVNLGHTPDDLQVTRVRSALDDAVAAIERYPRWLAPHEAEAICRSVLTTVAS</sequence>
<dbReference type="RefSeq" id="WP_344417440.1">
    <property type="nucleotide sequence ID" value="NZ_BAAAQK010000009.1"/>
</dbReference>